<feature type="chain" id="PRO_5044200898" evidence="2">
    <location>
        <begin position="30"/>
        <end position="622"/>
    </location>
</feature>
<organism evidence="3 4">
    <name type="scientific">Streptomyces albus</name>
    <dbReference type="NCBI Taxonomy" id="1888"/>
    <lineage>
        <taxon>Bacteria</taxon>
        <taxon>Bacillati</taxon>
        <taxon>Actinomycetota</taxon>
        <taxon>Actinomycetes</taxon>
        <taxon>Kitasatosporales</taxon>
        <taxon>Streptomycetaceae</taxon>
        <taxon>Streptomyces</taxon>
    </lineage>
</organism>
<dbReference type="PANTHER" id="PTHR43283">
    <property type="entry name" value="BETA-LACTAMASE-RELATED"/>
    <property type="match status" value="1"/>
</dbReference>
<evidence type="ECO:0000256" key="1">
    <source>
        <dbReference type="SAM" id="MobiDB-lite"/>
    </source>
</evidence>
<protein>
    <submittedName>
        <fullName evidence="3">Serine hydrolase</fullName>
    </submittedName>
</protein>
<evidence type="ECO:0000256" key="2">
    <source>
        <dbReference type="SAM" id="SignalP"/>
    </source>
</evidence>
<feature type="compositionally biased region" description="Low complexity" evidence="1">
    <location>
        <begin position="461"/>
        <end position="473"/>
    </location>
</feature>
<keyword evidence="3" id="KW-0378">Hydrolase</keyword>
<dbReference type="Gene3D" id="3.40.710.10">
    <property type="entry name" value="DD-peptidase/beta-lactamase superfamily"/>
    <property type="match status" value="1"/>
</dbReference>
<accession>A0A6C1CC88</accession>
<dbReference type="SUPFAM" id="SSF50939">
    <property type="entry name" value="Sialidases"/>
    <property type="match status" value="1"/>
</dbReference>
<feature type="region of interest" description="Disordered" evidence="1">
    <location>
        <begin position="447"/>
        <end position="473"/>
    </location>
</feature>
<dbReference type="InterPro" id="IPR012338">
    <property type="entry name" value="Beta-lactam/transpept-like"/>
</dbReference>
<evidence type="ECO:0000313" key="3">
    <source>
        <dbReference type="EMBL" id="TGG86584.1"/>
    </source>
</evidence>
<evidence type="ECO:0000313" key="4">
    <source>
        <dbReference type="Proteomes" id="UP000298111"/>
    </source>
</evidence>
<dbReference type="SUPFAM" id="SSF56601">
    <property type="entry name" value="beta-lactamase/transpeptidase-like"/>
    <property type="match status" value="1"/>
</dbReference>
<dbReference type="Proteomes" id="UP000298111">
    <property type="component" value="Unassembled WGS sequence"/>
</dbReference>
<dbReference type="InterPro" id="IPR036278">
    <property type="entry name" value="Sialidase_sf"/>
</dbReference>
<dbReference type="EMBL" id="RCIY01000040">
    <property type="protein sequence ID" value="TGG86584.1"/>
    <property type="molecule type" value="Genomic_DNA"/>
</dbReference>
<feature type="region of interest" description="Disordered" evidence="1">
    <location>
        <begin position="28"/>
        <end position="47"/>
    </location>
</feature>
<gene>
    <name evidence="3" type="ORF">D8771_08050</name>
</gene>
<feature type="region of interest" description="Disordered" evidence="1">
    <location>
        <begin position="601"/>
        <end position="622"/>
    </location>
</feature>
<dbReference type="InterPro" id="IPR001466">
    <property type="entry name" value="Beta-lactam-related"/>
</dbReference>
<dbReference type="AlphaFoldDB" id="A0A6C1CC88"/>
<reference evidence="3 4" key="1">
    <citation type="submission" date="2018-10" db="EMBL/GenBank/DDBJ databases">
        <title>Isolation of pseudouridimycin from Streptomyces albus DSM 40763.</title>
        <authorList>
            <person name="Rosenqvist P."/>
            <person name="Metsae-Ketelae M."/>
            <person name="Virta P."/>
        </authorList>
    </citation>
    <scope>NUCLEOTIDE SEQUENCE [LARGE SCALE GENOMIC DNA]</scope>
    <source>
        <strain evidence="3 4">DSM 40763</strain>
    </source>
</reference>
<dbReference type="CDD" id="cd15482">
    <property type="entry name" value="Sialidase_non-viral"/>
    <property type="match status" value="1"/>
</dbReference>
<keyword evidence="2" id="KW-0732">Signal</keyword>
<proteinExistence type="predicted"/>
<feature type="signal peptide" evidence="2">
    <location>
        <begin position="1"/>
        <end position="29"/>
    </location>
</feature>
<sequence length="622" mass="66161">MRHSAYVTAAARVLVTLAGLSLLAPPAAAHGGEAGRRPGTVREAADGLPGFARGFDRPYRGFAPANTVLHHATPEQAGLDPRPVEALTRRLAEWTDPGRGAGYLFPGATALLAHDGEVVARFAVGDAVRYGARRRQLPPRSRVPARTDTVYDLASLSKLFTSVVAVQQIEAGRLRLDAPVARYLPAFAAHGKGRITVEQLLTHTSGLPPDPRPPLWQVRGGLRAREQAIARVAPQSPPGAAYRYSDLNLLSAQLLVEKVTGRRLDALVREGITGPLGMKDTGYRPPASLRSRIAATGVQHSPPRGLLRGAVHDTNAWAMGGVAGHAGVFSTVDDLAVFAQTLLNGGTYRGHTVLSRHGVRLLAHNYTSRFAGDDHGLGFELNQSWYMGGLTGPRTLGHTGFTGTSLVVDPASRSFAILLTNRVHPDDETPSTNPARRAVATALARSVPVRPPGGGRTWSSEEPAGPPATLTTGPLRGHGRLYVGYRAFVDTGSREGFVAEWSADGGRTWQPVPGTALSGHYRRGWQRVRAPLPAGPYPAGLRLRWLHTGGRPFEGRGVEVTGLRVTDGTRVLFDGDCATAPLTARGWRLLLPPPWRLAGTPDTGGGAAFGCPRSGTDRSREG</sequence>
<dbReference type="GO" id="GO:0016787">
    <property type="term" value="F:hydrolase activity"/>
    <property type="evidence" value="ECO:0007669"/>
    <property type="project" value="UniProtKB-KW"/>
</dbReference>
<comment type="caution">
    <text evidence="3">The sequence shown here is derived from an EMBL/GenBank/DDBJ whole genome shotgun (WGS) entry which is preliminary data.</text>
</comment>
<dbReference type="PANTHER" id="PTHR43283:SF11">
    <property type="entry name" value="BETA-LACTAMASE-RELATED DOMAIN-CONTAINING PROTEIN"/>
    <property type="match status" value="1"/>
</dbReference>
<name>A0A6C1CC88_9ACTN</name>
<dbReference type="Pfam" id="PF00144">
    <property type="entry name" value="Beta-lactamase"/>
    <property type="match status" value="1"/>
</dbReference>
<dbReference type="InterPro" id="IPR050789">
    <property type="entry name" value="Diverse_Enzym_Activities"/>
</dbReference>